<dbReference type="Pfam" id="PF19305">
    <property type="entry name" value="MmgE_PrpD_C"/>
    <property type="match status" value="1"/>
</dbReference>
<dbReference type="InterPro" id="IPR045337">
    <property type="entry name" value="MmgE_PrpD_C"/>
</dbReference>
<dbReference type="SUPFAM" id="SSF103378">
    <property type="entry name" value="2-methylcitrate dehydratase PrpD"/>
    <property type="match status" value="1"/>
</dbReference>
<dbReference type="InterPro" id="IPR005656">
    <property type="entry name" value="MmgE_PrpD"/>
</dbReference>
<gene>
    <name evidence="4" type="ORF">BDV40DRAFT_296999</name>
</gene>
<dbReference type="Proteomes" id="UP000326950">
    <property type="component" value="Unassembled WGS sequence"/>
</dbReference>
<feature type="domain" description="MmgE/PrpD C-terminal" evidence="3">
    <location>
        <begin position="260"/>
        <end position="437"/>
    </location>
</feature>
<dbReference type="GO" id="GO:0005739">
    <property type="term" value="C:mitochondrion"/>
    <property type="evidence" value="ECO:0007669"/>
    <property type="project" value="TreeGrafter"/>
</dbReference>
<evidence type="ECO:0000256" key="1">
    <source>
        <dbReference type="ARBA" id="ARBA00006174"/>
    </source>
</evidence>
<dbReference type="OrthoDB" id="10055203at2759"/>
<dbReference type="InterPro" id="IPR036148">
    <property type="entry name" value="MmgE/PrpD_sf"/>
</dbReference>
<feature type="domain" description="MmgE/PrpD N-terminal" evidence="2">
    <location>
        <begin position="11"/>
        <end position="242"/>
    </location>
</feature>
<reference evidence="4 5" key="1">
    <citation type="submission" date="2019-04" db="EMBL/GenBank/DDBJ databases">
        <title>Friends and foes A comparative genomics study of 23 Aspergillus species from section Flavi.</title>
        <authorList>
            <consortium name="DOE Joint Genome Institute"/>
            <person name="Kjaerbolling I."/>
            <person name="Vesth T."/>
            <person name="Frisvad J.C."/>
            <person name="Nybo J.L."/>
            <person name="Theobald S."/>
            <person name="Kildgaard S."/>
            <person name="Isbrandt T."/>
            <person name="Kuo A."/>
            <person name="Sato A."/>
            <person name="Lyhne E.K."/>
            <person name="Kogle M.E."/>
            <person name="Wiebenga A."/>
            <person name="Kun R.S."/>
            <person name="Lubbers R.J."/>
            <person name="Makela M.R."/>
            <person name="Barry K."/>
            <person name="Chovatia M."/>
            <person name="Clum A."/>
            <person name="Daum C."/>
            <person name="Haridas S."/>
            <person name="He G."/>
            <person name="LaButti K."/>
            <person name="Lipzen A."/>
            <person name="Mondo S."/>
            <person name="Riley R."/>
            <person name="Salamov A."/>
            <person name="Simmons B.A."/>
            <person name="Magnuson J.K."/>
            <person name="Henrissat B."/>
            <person name="Mortensen U.H."/>
            <person name="Larsen T.O."/>
            <person name="Devries R.P."/>
            <person name="Grigoriev I.V."/>
            <person name="Machida M."/>
            <person name="Baker S.E."/>
            <person name="Andersen M.R."/>
        </authorList>
    </citation>
    <scope>NUCLEOTIDE SEQUENCE [LARGE SCALE GENOMIC DNA]</scope>
    <source>
        <strain evidence="4 5">CBS 117626</strain>
    </source>
</reference>
<dbReference type="InterPro" id="IPR042183">
    <property type="entry name" value="MmgE/PrpD_sf_1"/>
</dbReference>
<comment type="similarity">
    <text evidence="1">Belongs to the PrpD family.</text>
</comment>
<dbReference type="PANTHER" id="PTHR16943:SF15">
    <property type="entry name" value="DEHYDRATASE (PRPD), PUTATIVE-RELATED"/>
    <property type="match status" value="1"/>
</dbReference>
<dbReference type="Gene3D" id="1.10.4100.10">
    <property type="entry name" value="2-methylcitrate dehydratase PrpD"/>
    <property type="match status" value="1"/>
</dbReference>
<evidence type="ECO:0000259" key="2">
    <source>
        <dbReference type="Pfam" id="PF03972"/>
    </source>
</evidence>
<evidence type="ECO:0000259" key="3">
    <source>
        <dbReference type="Pfam" id="PF19305"/>
    </source>
</evidence>
<proteinExistence type="inferred from homology"/>
<dbReference type="Pfam" id="PF03972">
    <property type="entry name" value="MmgE_PrpD_N"/>
    <property type="match status" value="1"/>
</dbReference>
<organism evidence="4 5">
    <name type="scientific">Aspergillus tamarii</name>
    <dbReference type="NCBI Taxonomy" id="41984"/>
    <lineage>
        <taxon>Eukaryota</taxon>
        <taxon>Fungi</taxon>
        <taxon>Dikarya</taxon>
        <taxon>Ascomycota</taxon>
        <taxon>Pezizomycotina</taxon>
        <taxon>Eurotiomycetes</taxon>
        <taxon>Eurotiomycetidae</taxon>
        <taxon>Eurotiales</taxon>
        <taxon>Aspergillaceae</taxon>
        <taxon>Aspergillus</taxon>
        <taxon>Aspergillus subgen. Circumdati</taxon>
    </lineage>
</organism>
<sequence>MTPPYDPPIQSLTTYLYNHTITNPTAYTSARIALLDALGCAIETASKSTEAQKLLGPRVPGTIVPNGFRVPGTKYQLDPVKGAFDLGVLIRYLDHNDALGGREWGHPSGSPLTMHTVLTALIKAYEIQGIYAQSNAFNTHGTDHVILVKLASAAIVSWLLGLTESQTMATISHVWMDGHPSRVYRSAENTIPRKGWAAGDACMRAVHLALLVRTGQVGVPSVLSAVPWGFYKRDFGGERFEFTREFGDWTVSNVLYKVMPVEGHGIAAVEAVLVQRGRLLEMGYVVGDVARIEIRTTRAADLIINKRGPLGNAAERDHCIQFVVALALLKGGVPEVEDYLDESCWVRSQELESLRERVVVVPDDRLTAEYLDPEKRSIGSGLTVCLNNGTVLPEVLVEYPIGHIRNPDTSAAVRDKFMGNMRLVFSDAHIARILAAVEDDEMSISDFVNLFWLQGPSSPKL</sequence>
<accession>A0A5N6V7J6</accession>
<evidence type="ECO:0000313" key="4">
    <source>
        <dbReference type="EMBL" id="KAE8165881.1"/>
    </source>
</evidence>
<evidence type="ECO:0000313" key="5">
    <source>
        <dbReference type="Proteomes" id="UP000326950"/>
    </source>
</evidence>
<dbReference type="PANTHER" id="PTHR16943">
    <property type="entry name" value="2-METHYLCITRATE DEHYDRATASE-RELATED"/>
    <property type="match status" value="1"/>
</dbReference>
<dbReference type="GO" id="GO:0016829">
    <property type="term" value="F:lyase activity"/>
    <property type="evidence" value="ECO:0007669"/>
    <property type="project" value="InterPro"/>
</dbReference>
<dbReference type="InterPro" id="IPR045336">
    <property type="entry name" value="MmgE_PrpD_N"/>
</dbReference>
<protein>
    <submittedName>
        <fullName evidence="4">MmgE/PrpD family protein</fullName>
    </submittedName>
</protein>
<dbReference type="EMBL" id="ML738597">
    <property type="protein sequence ID" value="KAE8165881.1"/>
    <property type="molecule type" value="Genomic_DNA"/>
</dbReference>
<dbReference type="AlphaFoldDB" id="A0A5N6V7J6"/>
<keyword evidence="5" id="KW-1185">Reference proteome</keyword>
<name>A0A5N6V7J6_ASPTM</name>